<feature type="binding site" evidence="6">
    <location>
        <position position="249"/>
    </location>
    <ligand>
        <name>substrate</name>
    </ligand>
</feature>
<dbReference type="EC" id="3.5.1.2" evidence="3 6"/>
<evidence type="ECO:0000256" key="4">
    <source>
        <dbReference type="ARBA" id="ARBA00022801"/>
    </source>
</evidence>
<protein>
    <recommendedName>
        <fullName evidence="3 6">Glutaminase</fullName>
        <ecNumber evidence="3 6">3.5.1.2</ecNumber>
    </recommendedName>
</protein>
<reference evidence="7 8" key="1">
    <citation type="submission" date="2017-08" db="EMBL/GenBank/DDBJ databases">
        <title>Mesorhizobium wenxinae sp. nov., a novel rhizobial species isolated from root nodules of chickpea (Cicer arietinum L.).</title>
        <authorList>
            <person name="Zhang J."/>
        </authorList>
    </citation>
    <scope>NUCLEOTIDE SEQUENCE [LARGE SCALE GENOMIC DNA]</scope>
    <source>
        <strain evidence="7 8">SDW018</strain>
    </source>
</reference>
<feature type="binding site" evidence="6">
    <location>
        <position position="267"/>
    </location>
    <ligand>
        <name>substrate</name>
    </ligand>
</feature>
<accession>A0A271LR94</accession>
<dbReference type="OrthoDB" id="9788822at2"/>
<dbReference type="AlphaFoldDB" id="A0A271LR94"/>
<feature type="binding site" evidence="6">
    <location>
        <position position="70"/>
    </location>
    <ligand>
        <name>substrate</name>
    </ligand>
</feature>
<proteinExistence type="inferred from homology"/>
<comment type="subunit">
    <text evidence="2 6">Homotetramer.</text>
</comment>
<keyword evidence="8" id="KW-1185">Reference proteome</keyword>
<comment type="caution">
    <text evidence="7">The sequence shown here is derived from an EMBL/GenBank/DDBJ whole genome shotgun (WGS) entry which is preliminary data.</text>
</comment>
<evidence type="ECO:0000256" key="6">
    <source>
        <dbReference type="HAMAP-Rule" id="MF_00313"/>
    </source>
</evidence>
<dbReference type="NCBIfam" id="NF002133">
    <property type="entry name" value="PRK00971.1-2"/>
    <property type="match status" value="1"/>
</dbReference>
<gene>
    <name evidence="6" type="primary">glsA</name>
    <name evidence="7" type="ORF">CIT26_07710</name>
</gene>
<dbReference type="Gene3D" id="3.40.710.10">
    <property type="entry name" value="DD-peptidase/beta-lactamase superfamily"/>
    <property type="match status" value="1"/>
</dbReference>
<feature type="binding site" evidence="6">
    <location>
        <position position="166"/>
    </location>
    <ligand>
        <name>substrate</name>
    </ligand>
</feature>
<organism evidence="7 8">
    <name type="scientific">Mesorhizobium temperatum</name>
    <dbReference type="NCBI Taxonomy" id="241416"/>
    <lineage>
        <taxon>Bacteria</taxon>
        <taxon>Pseudomonadati</taxon>
        <taxon>Pseudomonadota</taxon>
        <taxon>Alphaproteobacteria</taxon>
        <taxon>Hyphomicrobiales</taxon>
        <taxon>Phyllobacteriaceae</taxon>
        <taxon>Mesorhizobium</taxon>
    </lineage>
</organism>
<feature type="binding site" evidence="6">
    <location>
        <position position="197"/>
    </location>
    <ligand>
        <name>substrate</name>
    </ligand>
</feature>
<dbReference type="GO" id="GO:0004359">
    <property type="term" value="F:glutaminase activity"/>
    <property type="evidence" value="ECO:0007669"/>
    <property type="project" value="UniProtKB-UniRule"/>
</dbReference>
<dbReference type="Proteomes" id="UP000216442">
    <property type="component" value="Unassembled WGS sequence"/>
</dbReference>
<evidence type="ECO:0000256" key="5">
    <source>
        <dbReference type="ARBA" id="ARBA00049534"/>
    </source>
</evidence>
<dbReference type="InterPro" id="IPR015868">
    <property type="entry name" value="Glutaminase"/>
</dbReference>
<evidence type="ECO:0000256" key="1">
    <source>
        <dbReference type="ARBA" id="ARBA00011076"/>
    </source>
</evidence>
<comment type="catalytic activity">
    <reaction evidence="5 6">
        <text>L-glutamine + H2O = L-glutamate + NH4(+)</text>
        <dbReference type="Rhea" id="RHEA:15889"/>
        <dbReference type="ChEBI" id="CHEBI:15377"/>
        <dbReference type="ChEBI" id="CHEBI:28938"/>
        <dbReference type="ChEBI" id="CHEBI:29985"/>
        <dbReference type="ChEBI" id="CHEBI:58359"/>
        <dbReference type="EC" id="3.5.1.2"/>
    </reaction>
</comment>
<feature type="binding site" evidence="6">
    <location>
        <position position="120"/>
    </location>
    <ligand>
        <name>substrate</name>
    </ligand>
</feature>
<keyword evidence="6" id="KW-0007">Acetylation</keyword>
<dbReference type="SUPFAM" id="SSF56601">
    <property type="entry name" value="beta-lactamase/transpeptidase-like"/>
    <property type="match status" value="1"/>
</dbReference>
<dbReference type="PANTHER" id="PTHR12544:SF29">
    <property type="entry name" value="GLUTAMINASE"/>
    <property type="match status" value="1"/>
</dbReference>
<evidence type="ECO:0000256" key="3">
    <source>
        <dbReference type="ARBA" id="ARBA00012918"/>
    </source>
</evidence>
<feature type="binding site" evidence="6">
    <location>
        <position position="173"/>
    </location>
    <ligand>
        <name>substrate</name>
    </ligand>
</feature>
<dbReference type="NCBIfam" id="TIGR03814">
    <property type="entry name" value="Gln_ase"/>
    <property type="match status" value="1"/>
</dbReference>
<dbReference type="InterPro" id="IPR012338">
    <property type="entry name" value="Beta-lactam/transpept-like"/>
</dbReference>
<keyword evidence="4 6" id="KW-0378">Hydrolase</keyword>
<name>A0A271LR94_9HYPH</name>
<dbReference type="PANTHER" id="PTHR12544">
    <property type="entry name" value="GLUTAMINASE"/>
    <property type="match status" value="1"/>
</dbReference>
<evidence type="ECO:0000313" key="8">
    <source>
        <dbReference type="Proteomes" id="UP000216442"/>
    </source>
</evidence>
<dbReference type="Pfam" id="PF04960">
    <property type="entry name" value="Glutaminase"/>
    <property type="match status" value="1"/>
</dbReference>
<comment type="similarity">
    <text evidence="1 6">Belongs to the glutaminase family.</text>
</comment>
<dbReference type="EMBL" id="NPKJ01000025">
    <property type="protein sequence ID" value="PAQ10682.1"/>
    <property type="molecule type" value="Genomic_DNA"/>
</dbReference>
<sequence length="315" mass="33553">MAEVARMPELEQALTEIAAEMAERTDRGEVATYIPQLGKVDPKKFGIAAVTNDGRVLMAGDADEPFSIQSISKVFTLTLALGNVGDALWQRVGREPSGNPFNSIVQLEHENGIPRNPFINAGSIVISDILLAGHQPREAIGEILRFIQFLADDETIIIDREVAASERATGFRNLALANYMKSFGNLNHAPDLALGVYFHHCAIAMSCRQLALAGRFLANGGKNPATGHSVVSAERARRIGAMMLTCGHYDGSGDFAFRVGIPGKSGVGGGILAIVPGVASLAVWSPGLNANGNSRLGSMALERLAKMMNWSVFAP</sequence>
<evidence type="ECO:0000256" key="2">
    <source>
        <dbReference type="ARBA" id="ARBA00011881"/>
    </source>
</evidence>
<dbReference type="HAMAP" id="MF_00313">
    <property type="entry name" value="Glutaminase"/>
    <property type="match status" value="1"/>
</dbReference>
<dbReference type="GO" id="GO:0006543">
    <property type="term" value="P:L-glutamine catabolic process"/>
    <property type="evidence" value="ECO:0007669"/>
    <property type="project" value="TreeGrafter"/>
</dbReference>
<dbReference type="FunFam" id="3.40.710.10:FF:000005">
    <property type="entry name" value="Glutaminase"/>
    <property type="match status" value="1"/>
</dbReference>
<evidence type="ECO:0000313" key="7">
    <source>
        <dbReference type="EMBL" id="PAQ10682.1"/>
    </source>
</evidence>
<dbReference type="GO" id="GO:0006537">
    <property type="term" value="P:glutamate biosynthetic process"/>
    <property type="evidence" value="ECO:0007669"/>
    <property type="project" value="TreeGrafter"/>
</dbReference>